<reference evidence="1 2" key="1">
    <citation type="journal article" date="2022" name="Front. Cell. Infect. Microbiol.">
        <title>The Genomes of Two Strains of Taenia crassiceps the Animal Model for the Study of Human Cysticercosis.</title>
        <authorList>
            <person name="Bobes R.J."/>
            <person name="Estrada K."/>
            <person name="Rios-Valencia D.G."/>
            <person name="Calderon-Gallegos A."/>
            <person name="de la Torre P."/>
            <person name="Carrero J.C."/>
            <person name="Sanchez-Flores A."/>
            <person name="Laclette J.P."/>
        </authorList>
    </citation>
    <scope>NUCLEOTIDE SEQUENCE [LARGE SCALE GENOMIC DNA]</scope>
    <source>
        <strain evidence="1">WFUcys</strain>
    </source>
</reference>
<comment type="caution">
    <text evidence="1">The sequence shown here is derived from an EMBL/GenBank/DDBJ whole genome shotgun (WGS) entry which is preliminary data.</text>
</comment>
<keyword evidence="2" id="KW-1185">Reference proteome</keyword>
<organism evidence="1 2">
    <name type="scientific">Taenia crassiceps</name>
    <dbReference type="NCBI Taxonomy" id="6207"/>
    <lineage>
        <taxon>Eukaryota</taxon>
        <taxon>Metazoa</taxon>
        <taxon>Spiralia</taxon>
        <taxon>Lophotrochozoa</taxon>
        <taxon>Platyhelminthes</taxon>
        <taxon>Cestoda</taxon>
        <taxon>Eucestoda</taxon>
        <taxon>Cyclophyllidea</taxon>
        <taxon>Taeniidae</taxon>
        <taxon>Taenia</taxon>
    </lineage>
</organism>
<gene>
    <name evidence="1" type="ORF">TcWFU_007291</name>
</gene>
<evidence type="ECO:0000313" key="1">
    <source>
        <dbReference type="EMBL" id="KAL5112482.1"/>
    </source>
</evidence>
<proteinExistence type="predicted"/>
<dbReference type="Proteomes" id="UP001651158">
    <property type="component" value="Unassembled WGS sequence"/>
</dbReference>
<accession>A0ABR4QS19</accession>
<dbReference type="EMBL" id="JAKROA010000001">
    <property type="protein sequence ID" value="KAL5112482.1"/>
    <property type="molecule type" value="Genomic_DNA"/>
</dbReference>
<evidence type="ECO:0000313" key="2">
    <source>
        <dbReference type="Proteomes" id="UP001651158"/>
    </source>
</evidence>
<sequence length="114" mass="12307">MDLPFENLNASSSCQMTVPSPATHQQGSAQLKLQIKCGYSLKFGTMNSLIKCGRGKVRNSPPLSPCRTSTTAIGRQSSVQLHAGKLQTPHHQQVSALTLFSPRPIRSTAECVND</sequence>
<name>A0ABR4QS19_9CEST</name>
<protein>
    <submittedName>
        <fullName evidence="1">Uncharacterized protein</fullName>
    </submittedName>
</protein>